<accession>A0A4R5K8A7</accession>
<gene>
    <name evidence="1" type="ORF">E1809_20815</name>
</gene>
<reference evidence="1 2" key="1">
    <citation type="submission" date="2019-03" db="EMBL/GenBank/DDBJ databases">
        <title>Whole genome sequence of Arthrobacter sp JH1-1.</title>
        <authorList>
            <person name="Trinh H.N."/>
        </authorList>
    </citation>
    <scope>NUCLEOTIDE SEQUENCE [LARGE SCALE GENOMIC DNA]</scope>
    <source>
        <strain evidence="1 2">JH1-1</strain>
    </source>
</reference>
<dbReference type="InterPro" id="IPR029058">
    <property type="entry name" value="AB_hydrolase_fold"/>
</dbReference>
<comment type="caution">
    <text evidence="1">The sequence shown here is derived from an EMBL/GenBank/DDBJ whole genome shotgun (WGS) entry which is preliminary data.</text>
</comment>
<sequence>MTESGVAGAIGPFHYPGHGPNAGTGITLCHGFTGSPLSMLPWAEYLADQGGAVALRVAARHPVSGVAVVNPGLSFYDRRVRYVGALKYFMRTTIPVEEQEPTATPTDDGDYSRTPLSAVHELKKLFRSSYLSLPAVSAPTLVFTSARDSVVPPSSLPMIRRRLGARDFQIVTLLASGHVATLDVDAPTILDESSRFFLQHAANRVASESS</sequence>
<dbReference type="Proteomes" id="UP000295511">
    <property type="component" value="Unassembled WGS sequence"/>
</dbReference>
<organism evidence="1 2">
    <name type="scientific">Arthrobacter terricola</name>
    <dbReference type="NCBI Taxonomy" id="2547396"/>
    <lineage>
        <taxon>Bacteria</taxon>
        <taxon>Bacillati</taxon>
        <taxon>Actinomycetota</taxon>
        <taxon>Actinomycetes</taxon>
        <taxon>Micrococcales</taxon>
        <taxon>Micrococcaceae</taxon>
        <taxon>Arthrobacter</taxon>
    </lineage>
</organism>
<dbReference type="Gene3D" id="3.40.50.1820">
    <property type="entry name" value="alpha/beta hydrolase"/>
    <property type="match status" value="1"/>
</dbReference>
<proteinExistence type="predicted"/>
<evidence type="ECO:0000313" key="2">
    <source>
        <dbReference type="Proteomes" id="UP000295511"/>
    </source>
</evidence>
<dbReference type="OrthoDB" id="9786110at2"/>
<dbReference type="SUPFAM" id="SSF53474">
    <property type="entry name" value="alpha/beta-Hydrolases"/>
    <property type="match status" value="1"/>
</dbReference>
<dbReference type="RefSeq" id="WP_133206164.1">
    <property type="nucleotide sequence ID" value="NZ_SMRU01000030.1"/>
</dbReference>
<evidence type="ECO:0000313" key="1">
    <source>
        <dbReference type="EMBL" id="TDF91373.1"/>
    </source>
</evidence>
<name>A0A4R5K8A7_9MICC</name>
<dbReference type="AlphaFoldDB" id="A0A4R5K8A7"/>
<keyword evidence="2" id="KW-1185">Reference proteome</keyword>
<protein>
    <submittedName>
        <fullName evidence="1">Esterase</fullName>
    </submittedName>
</protein>
<dbReference type="EMBL" id="SMRU01000030">
    <property type="protein sequence ID" value="TDF91373.1"/>
    <property type="molecule type" value="Genomic_DNA"/>
</dbReference>